<sequence length="491" mass="56785">MTPQLIPPGQFLLLAIFLWLSCCDIAFARRKAPTPTDLDKDQNPPWYEPSDFNMTFDDWERFINPPKNYNFLEDPAWYLIHSGYLLRDFSRQQEMMALYLANITADKTWYDFGTQYFKIIAPLTTEWYPIDSPEDGFPQNKQEDCVVSGKKLKNMYKEKVETHPHVDVPPGIMDCGGPMDSSAEVDEPRKGGSIFDPPKWLFRFPDQKYLAFPRDSITVRSMLGNLVSGTPVRHNGKFVLAVSEEVFLKSWHTILIAIGELAAFMIQINEKIANRVIKPRMWPPGMNPIVDLRPHQTRLFRREKIGYEDYFNMKFGGTLSQTLDHLEDPDWINLAAALYRAGEVGGIDLPVAYVNVVNIVYRGVLPLMMDMMADLAVKLNDLSEKYWERPEGEPIPEKYRGKPHLIYSWGFPRYLGFNPTGGTLRKWPEWSEFDYRIEPWPLTQEEIPEGLQKVMFESRIEEGFNFPNPFPWKGTVSQSTPQRSGSTIFLP</sequence>
<reference evidence="3 4" key="1">
    <citation type="submission" date="2019-10" db="EMBL/GenBank/DDBJ databases">
        <authorList>
            <person name="Palmer J.M."/>
        </authorList>
    </citation>
    <scope>NUCLEOTIDE SEQUENCE [LARGE SCALE GENOMIC DNA]</scope>
    <source>
        <strain evidence="3 4">TWF730</strain>
    </source>
</reference>
<evidence type="ECO:0000256" key="1">
    <source>
        <dbReference type="SAM" id="MobiDB-lite"/>
    </source>
</evidence>
<dbReference type="Proteomes" id="UP001373714">
    <property type="component" value="Unassembled WGS sequence"/>
</dbReference>
<accession>A0AAV9VJM8</accession>
<protein>
    <submittedName>
        <fullName evidence="3">Uncharacterized protein</fullName>
    </submittedName>
</protein>
<proteinExistence type="predicted"/>
<dbReference type="EMBL" id="JAVHNS010000002">
    <property type="protein sequence ID" value="KAK6362170.1"/>
    <property type="molecule type" value="Genomic_DNA"/>
</dbReference>
<feature type="compositionally biased region" description="Polar residues" evidence="1">
    <location>
        <begin position="475"/>
        <end position="491"/>
    </location>
</feature>
<organism evidence="3 4">
    <name type="scientific">Orbilia blumenaviensis</name>
    <dbReference type="NCBI Taxonomy" id="1796055"/>
    <lineage>
        <taxon>Eukaryota</taxon>
        <taxon>Fungi</taxon>
        <taxon>Dikarya</taxon>
        <taxon>Ascomycota</taxon>
        <taxon>Pezizomycotina</taxon>
        <taxon>Orbiliomycetes</taxon>
        <taxon>Orbiliales</taxon>
        <taxon>Orbiliaceae</taxon>
        <taxon>Orbilia</taxon>
    </lineage>
</organism>
<keyword evidence="2" id="KW-0732">Signal</keyword>
<dbReference type="AlphaFoldDB" id="A0AAV9VJM8"/>
<comment type="caution">
    <text evidence="3">The sequence shown here is derived from an EMBL/GenBank/DDBJ whole genome shotgun (WGS) entry which is preliminary data.</text>
</comment>
<name>A0AAV9VJM8_9PEZI</name>
<evidence type="ECO:0000313" key="3">
    <source>
        <dbReference type="EMBL" id="KAK6362170.1"/>
    </source>
</evidence>
<gene>
    <name evidence="3" type="ORF">TWF730_005866</name>
</gene>
<feature type="region of interest" description="Disordered" evidence="1">
    <location>
        <begin position="471"/>
        <end position="491"/>
    </location>
</feature>
<feature type="chain" id="PRO_5043956585" evidence="2">
    <location>
        <begin position="29"/>
        <end position="491"/>
    </location>
</feature>
<keyword evidence="4" id="KW-1185">Reference proteome</keyword>
<evidence type="ECO:0000256" key="2">
    <source>
        <dbReference type="SAM" id="SignalP"/>
    </source>
</evidence>
<feature type="signal peptide" evidence="2">
    <location>
        <begin position="1"/>
        <end position="28"/>
    </location>
</feature>
<evidence type="ECO:0000313" key="4">
    <source>
        <dbReference type="Proteomes" id="UP001373714"/>
    </source>
</evidence>